<evidence type="ECO:0000256" key="1">
    <source>
        <dbReference type="SAM" id="Phobius"/>
    </source>
</evidence>
<accession>A0A133PP97</accession>
<feature type="transmembrane region" description="Helical" evidence="1">
    <location>
        <begin position="103"/>
        <end position="120"/>
    </location>
</feature>
<keyword evidence="1" id="KW-0472">Membrane</keyword>
<protein>
    <submittedName>
        <fullName evidence="2">Positive regulator of sigma(E), RseC/MucC</fullName>
    </submittedName>
</protein>
<dbReference type="InterPro" id="IPR007359">
    <property type="entry name" value="SigmaE_reg_RseC_MucC"/>
</dbReference>
<dbReference type="PANTHER" id="PTHR35867">
    <property type="entry name" value="PROTEIN RSEC"/>
    <property type="match status" value="1"/>
</dbReference>
<dbReference type="InterPro" id="IPR026268">
    <property type="entry name" value="RseC"/>
</dbReference>
<name>A0A133PP97_9FIRM</name>
<reference evidence="2 3" key="1">
    <citation type="submission" date="2016-01" db="EMBL/GenBank/DDBJ databases">
        <authorList>
            <person name="Oliw E.H."/>
        </authorList>
    </citation>
    <scope>NUCLEOTIDE SEQUENCE [LARGE SCALE GENOMIC DNA]</scope>
    <source>
        <strain evidence="2 3">CMW7756A</strain>
    </source>
</reference>
<dbReference type="Pfam" id="PF04246">
    <property type="entry name" value="RseC_MucC"/>
    <property type="match status" value="1"/>
</dbReference>
<dbReference type="RefSeq" id="WP_060800086.1">
    <property type="nucleotide sequence ID" value="NZ_KQ957097.1"/>
</dbReference>
<sequence>MESIGIVRAQRNNKIFVEFTRESACGESCESCNAKCAESEQELFEFNNTISAKVGDVVKIKTNDKSVLSYKFLVYGLPLVLFMSAISLSYYVFNKMGLANKDLMSLIAGVLSFIISFIILRSIDKNFGKTSGASILIEKM</sequence>
<dbReference type="PANTHER" id="PTHR35867:SF1">
    <property type="entry name" value="PROTEIN RSEC"/>
    <property type="match status" value="1"/>
</dbReference>
<keyword evidence="1" id="KW-0812">Transmembrane</keyword>
<proteinExistence type="predicted"/>
<gene>
    <name evidence="2" type="ORF">HMPREF3229_00924</name>
</gene>
<dbReference type="PATRIC" id="fig|54005.3.peg.909"/>
<evidence type="ECO:0000313" key="3">
    <source>
        <dbReference type="Proteomes" id="UP000070174"/>
    </source>
</evidence>
<comment type="caution">
    <text evidence="2">The sequence shown here is derived from an EMBL/GenBank/DDBJ whole genome shotgun (WGS) entry which is preliminary data.</text>
</comment>
<organism evidence="2">
    <name type="scientific">Peptoniphilus harei</name>
    <dbReference type="NCBI Taxonomy" id="54005"/>
    <lineage>
        <taxon>Bacteria</taxon>
        <taxon>Bacillati</taxon>
        <taxon>Bacillota</taxon>
        <taxon>Tissierellia</taxon>
        <taxon>Tissierellales</taxon>
        <taxon>Peptoniphilaceae</taxon>
        <taxon>Peptoniphilus</taxon>
    </lineage>
</organism>
<feature type="transmembrane region" description="Helical" evidence="1">
    <location>
        <begin position="72"/>
        <end position="91"/>
    </location>
</feature>
<dbReference type="Proteomes" id="UP000070174">
    <property type="component" value="Unassembled WGS sequence"/>
</dbReference>
<dbReference type="PIRSF" id="PIRSF004923">
    <property type="entry name" value="RseC"/>
    <property type="match status" value="1"/>
</dbReference>
<dbReference type="EMBL" id="LRQE01000025">
    <property type="protein sequence ID" value="KXA30461.1"/>
    <property type="molecule type" value="Genomic_DNA"/>
</dbReference>
<evidence type="ECO:0000313" key="2">
    <source>
        <dbReference type="EMBL" id="KXA30461.1"/>
    </source>
</evidence>
<keyword evidence="1" id="KW-1133">Transmembrane helix</keyword>
<dbReference type="AlphaFoldDB" id="A0A133PP97"/>